<evidence type="ECO:0000313" key="3">
    <source>
        <dbReference type="Proteomes" id="UP000190626"/>
    </source>
</evidence>
<proteinExistence type="predicted"/>
<keyword evidence="3" id="KW-1185">Reference proteome</keyword>
<feature type="domain" description="SLH" evidence="1">
    <location>
        <begin position="1196"/>
        <end position="1259"/>
    </location>
</feature>
<dbReference type="InterPro" id="IPR001119">
    <property type="entry name" value="SLH_dom"/>
</dbReference>
<dbReference type="PANTHER" id="PTHR43308">
    <property type="entry name" value="OUTER MEMBRANE PROTEIN ALPHA-RELATED"/>
    <property type="match status" value="1"/>
</dbReference>
<reference evidence="3" key="1">
    <citation type="submission" date="2016-07" db="EMBL/GenBank/DDBJ databases">
        <authorList>
            <person name="Florea S."/>
            <person name="Webb J.S."/>
            <person name="Jaromczyk J."/>
            <person name="Schardl C.L."/>
        </authorList>
    </citation>
    <scope>NUCLEOTIDE SEQUENCE [LARGE SCALE GENOMIC DNA]</scope>
    <source>
        <strain evidence="3">CY1</strain>
    </source>
</reference>
<protein>
    <recommendedName>
        <fullName evidence="1">SLH domain-containing protein</fullName>
    </recommendedName>
</protein>
<organism evidence="2 3">
    <name type="scientific">Paenibacillus ferrarius</name>
    <dbReference type="NCBI Taxonomy" id="1469647"/>
    <lineage>
        <taxon>Bacteria</taxon>
        <taxon>Bacillati</taxon>
        <taxon>Bacillota</taxon>
        <taxon>Bacilli</taxon>
        <taxon>Bacillales</taxon>
        <taxon>Paenibacillaceae</taxon>
        <taxon>Paenibacillus</taxon>
    </lineage>
</organism>
<dbReference type="InterPro" id="IPR051465">
    <property type="entry name" value="Cell_Envelope_Struct_Comp"/>
</dbReference>
<evidence type="ECO:0000259" key="1">
    <source>
        <dbReference type="PROSITE" id="PS51272"/>
    </source>
</evidence>
<dbReference type="Proteomes" id="UP000190626">
    <property type="component" value="Unassembled WGS sequence"/>
</dbReference>
<evidence type="ECO:0000313" key="2">
    <source>
        <dbReference type="EMBL" id="OPH47413.1"/>
    </source>
</evidence>
<feature type="domain" description="SLH" evidence="1">
    <location>
        <begin position="1138"/>
        <end position="1195"/>
    </location>
</feature>
<dbReference type="PROSITE" id="PS51272">
    <property type="entry name" value="SLH"/>
    <property type="match status" value="3"/>
</dbReference>
<dbReference type="EMBL" id="MBTG01000059">
    <property type="protein sequence ID" value="OPH47413.1"/>
    <property type="molecule type" value="Genomic_DNA"/>
</dbReference>
<dbReference type="STRING" id="1469647.BC351_39985"/>
<dbReference type="InterPro" id="IPR044060">
    <property type="entry name" value="Bacterial_rp_domain"/>
</dbReference>
<name>A0A1V4H8H6_9BACL</name>
<dbReference type="Pfam" id="PF00395">
    <property type="entry name" value="SLH"/>
    <property type="match status" value="3"/>
</dbReference>
<dbReference type="Pfam" id="PF18998">
    <property type="entry name" value="Flg_new_2"/>
    <property type="match status" value="1"/>
</dbReference>
<accession>A0A1V4H8H6</accession>
<feature type="domain" description="SLH" evidence="1">
    <location>
        <begin position="1072"/>
        <end position="1137"/>
    </location>
</feature>
<comment type="caution">
    <text evidence="2">The sequence shown here is derived from an EMBL/GenBank/DDBJ whole genome shotgun (WGS) entry which is preliminary data.</text>
</comment>
<gene>
    <name evidence="2" type="ORF">BC351_39985</name>
</gene>
<sequence>MLSLLLAIVMVLTMMPFYPLEVRATATPTLDLGTPVRLSTTTYQLSNAVFGGSGVVDAGGGYFTVAVSNGSIAVVTPPGGIAEMTNGVKIGTIKTDQSTLTNRVFNFSSTNTYEDIQTVIRNLTFTQVSETPTVTVNVTPGTPLADGKTSVRTYEGRHFVYVATQSTMTFYDAVTTATNKNGHLVEPAANNPGEMLAIASMFKEFKSPFTAKPGWNFISFIGATKTYKPNWNISTGTTVRYVSTGYQTGLDSTTLPTKYMENGPYDHLTLLLNDGNTDIGYLGVSNVHGSGTYRDPGVIVEYNPGVISNIITATKVVPSVSGGGGIKSVTTAVYKSVTASVYNGSSTITATPLDASTVMTVTYANGDPVTGLRAFDQNGNEITAGVNGWYPSNGSPIVFLPLLPGGTYKVAATSTFDAGAVTPRTTTETQSITLPIVGNNVAVGKDSGHPGQTTITVNPSSTLVKYAIADENGNVVSGWKTGTGSDITFDNLNPGTRYQIVAIPAGTTDPLPSTGVIGTPVTTPVGPVAPVDAKNILRMPTSTAGSDLIQINNTAPAIQYALVDKSTGKYVDVHGNLSTEPVWISGNGSTLTFQPVDAAKTYQVLAQPIPAAGETSPMPTSGTDVLPYRTTKLSGGMMYEDTTYPTQAIITVAGVTGNVSQYTGKYVVNGVPVGVYPASVTIANPDKASLNATFTAIATVDDQGNVTFGLFTPTPGTPAGMSLTSDAKGTIIVHPSTAVSQVASDMVAAINTNTLDALKAAHDEFTALTPEEQLQISRATVENVSNAILKLLQASLKTSSAVSGVVDPSTTKNQLDNQMGMLLTSQDIAKVLNGQSLNVTLNLNATDVSTSTTQSVYDDKGLILTLIAPSASGIGSMYDINITKKVDVVDSSGAVTDAGTLQPVRVVPEPIKIILPVPTNLLGYKYFAIVRVHNGRAEFIPCSVNGTTVTFSSTKFSTYALVYSNQMIFADNLPGTGPSLPSTNDGGGSGGGGGGGFVGSTVTIDNGTGGKVTVDNNSATAGTKVTITVTPDAGYLLDKLTITDDKGNVINYTDNGNGTYTYIQPNGTVKIKAVFKVLDKAPAPATDTGVFKLLNTKNHFAYLSGYEDGTFRSDTSVTRAEVAQMFYNLLKNQDVNTSEMHFADVPGNAWYAKAVNTLASLGIIKGYEDGTFAPNKAITRAEFTIIAVGFSNNAAGYKSFTDVSKTHWAYSSVATSAEYGWVNGYPDGTFGPDKTITRAETATIVNRMLNRQPDKKAIDASTDVKVFKDLSSGNWAYYDIMETTNAHQYKKSNGMEIWVP</sequence>